<evidence type="ECO:0000256" key="3">
    <source>
        <dbReference type="ARBA" id="ARBA00022840"/>
    </source>
</evidence>
<proteinExistence type="predicted"/>
<name>A0ABT1L5V0_9GAMM</name>
<evidence type="ECO:0000256" key="1">
    <source>
        <dbReference type="ARBA" id="ARBA00022598"/>
    </source>
</evidence>
<comment type="caution">
    <text evidence="5">The sequence shown here is derived from an EMBL/GenBank/DDBJ whole genome shotgun (WGS) entry which is preliminary data.</text>
</comment>
<dbReference type="RefSeq" id="WP_258569645.1">
    <property type="nucleotide sequence ID" value="NZ_JAKUDN010000002.1"/>
</dbReference>
<dbReference type="Gene3D" id="3.90.190.20">
    <property type="entry name" value="Mur ligase, C-terminal domain"/>
    <property type="match status" value="1"/>
</dbReference>
<dbReference type="Gene3D" id="3.40.1390.10">
    <property type="entry name" value="MurE/MurF, N-terminal domain"/>
    <property type="match status" value="1"/>
</dbReference>
<evidence type="ECO:0000256" key="2">
    <source>
        <dbReference type="ARBA" id="ARBA00022741"/>
    </source>
</evidence>
<dbReference type="InterPro" id="IPR035911">
    <property type="entry name" value="MurE/MurF_N"/>
</dbReference>
<keyword evidence="2" id="KW-0547">Nucleotide-binding</keyword>
<accession>A0ABT1L5V0</accession>
<keyword evidence="1" id="KW-0436">Ligase</keyword>
<keyword evidence="3" id="KW-0067">ATP-binding</keyword>
<evidence type="ECO:0000313" key="5">
    <source>
        <dbReference type="EMBL" id="MCP8352540.1"/>
    </source>
</evidence>
<dbReference type="InterPro" id="IPR013221">
    <property type="entry name" value="Mur_ligase_cen"/>
</dbReference>
<dbReference type="InterPro" id="IPR036615">
    <property type="entry name" value="Mur_ligase_C_dom_sf"/>
</dbReference>
<dbReference type="PANTHER" id="PTHR43024:SF1">
    <property type="entry name" value="UDP-N-ACETYLMURAMOYL-TRIPEPTIDE--D-ALANYL-D-ALANINE LIGASE"/>
    <property type="match status" value="1"/>
</dbReference>
<gene>
    <name evidence="5" type="ORF">MKS91_04480</name>
</gene>
<reference evidence="5 6" key="1">
    <citation type="journal article" date="2022" name="Nat. Microbiol.">
        <title>The microbiome of a bacterivorous marine choanoflagellate contains a resource-demanding obligate bacterial associate.</title>
        <authorList>
            <person name="Needham D.M."/>
            <person name="Poirier C."/>
            <person name="Bachy C."/>
            <person name="George E.E."/>
            <person name="Wilken S."/>
            <person name="Yung C.C.M."/>
            <person name="Limardo A.J."/>
            <person name="Morando M."/>
            <person name="Sudek L."/>
            <person name="Malmstrom R.R."/>
            <person name="Keeling P.J."/>
            <person name="Santoro A.E."/>
            <person name="Worden A.Z."/>
        </authorList>
    </citation>
    <scope>NUCLEOTIDE SEQUENCE [LARGE SCALE GENOMIC DNA]</scope>
    <source>
        <strain evidence="5 6">Comchoano-2</strain>
    </source>
</reference>
<dbReference type="InterPro" id="IPR051046">
    <property type="entry name" value="MurCDEF_CellWall_CoF430Synth"/>
</dbReference>
<evidence type="ECO:0000259" key="4">
    <source>
        <dbReference type="Pfam" id="PF08245"/>
    </source>
</evidence>
<dbReference type="SUPFAM" id="SSF53244">
    <property type="entry name" value="MurD-like peptide ligases, peptide-binding domain"/>
    <property type="match status" value="1"/>
</dbReference>
<sequence length="402" mass="44229">MLHALLGQRGLNVPLSATVHFDSRVVRNGDVFVALNTGGEYINHALDQGASAVVTTVDSDHPKVHVVGCTTRWLGELARAYRLQLNATVIGVTGSVGKTSLTQCLRYSLGHHAQVIATLGNENNELGVCFTLLRAYELTEFVIVEMGVAKPGDMDILVDIVRPDIAIVTHIGPSHLEFLKNREGVWAEKQKIMRFATGVIVPDSMVSKSQMKTISFGVSPYADVVVSETELTFGHQRMSLVGIPSYRKNMIAAAFALHVYLKIPMNLSGIKWPRLRMSTYIHLSGAKIIEDCYNANYSSCLVSLQHAAQENVDLVVLGEMAGLGHLSAYYHELLGHVLSTLGIREVWLIGVHHQATLLSYMGEATYYHCKKVLEKDLNCFLRPGVVVLVKGSRHLALEEVYV</sequence>
<dbReference type="SUPFAM" id="SSF63418">
    <property type="entry name" value="MurE/MurF N-terminal domain"/>
    <property type="match status" value="1"/>
</dbReference>
<protein>
    <recommendedName>
        <fullName evidence="4">Mur ligase central domain-containing protein</fullName>
    </recommendedName>
</protein>
<evidence type="ECO:0000313" key="6">
    <source>
        <dbReference type="Proteomes" id="UP001320768"/>
    </source>
</evidence>
<dbReference type="Proteomes" id="UP001320768">
    <property type="component" value="Unassembled WGS sequence"/>
</dbReference>
<dbReference type="Gene3D" id="3.40.1190.10">
    <property type="entry name" value="Mur-like, catalytic domain"/>
    <property type="match status" value="1"/>
</dbReference>
<feature type="domain" description="Mur ligase central" evidence="4">
    <location>
        <begin position="92"/>
        <end position="232"/>
    </location>
</feature>
<organism evidence="5 6">
    <name type="scientific">Candidatus Synchoanobacter obligatus</name>
    <dbReference type="NCBI Taxonomy" id="2919597"/>
    <lineage>
        <taxon>Bacteria</taxon>
        <taxon>Pseudomonadati</taxon>
        <taxon>Pseudomonadota</taxon>
        <taxon>Gammaproteobacteria</taxon>
        <taxon>Candidatus Comchoanobacterales</taxon>
        <taxon>Candidatus Comchoanobacteraceae</taxon>
        <taxon>Candidatus Synchoanobacter</taxon>
    </lineage>
</organism>
<dbReference type="EMBL" id="JAKUDN010000002">
    <property type="protein sequence ID" value="MCP8352540.1"/>
    <property type="molecule type" value="Genomic_DNA"/>
</dbReference>
<dbReference type="PANTHER" id="PTHR43024">
    <property type="entry name" value="UDP-N-ACETYLMURAMOYL-TRIPEPTIDE--D-ALANYL-D-ALANINE LIGASE"/>
    <property type="match status" value="1"/>
</dbReference>
<dbReference type="SUPFAM" id="SSF53623">
    <property type="entry name" value="MurD-like peptide ligases, catalytic domain"/>
    <property type="match status" value="1"/>
</dbReference>
<keyword evidence="6" id="KW-1185">Reference proteome</keyword>
<dbReference type="InterPro" id="IPR036565">
    <property type="entry name" value="Mur-like_cat_sf"/>
</dbReference>
<dbReference type="Pfam" id="PF08245">
    <property type="entry name" value="Mur_ligase_M"/>
    <property type="match status" value="1"/>
</dbReference>